<dbReference type="EMBL" id="JAHLQO010000002">
    <property type="protein sequence ID" value="MBU5668828.1"/>
    <property type="molecule type" value="Genomic_DNA"/>
</dbReference>
<accession>A0ABS6FF66</accession>
<sequence>MKRKWVIVGKKNSGKTTVADFIEGKKDKKSSSLDLYYRENTIEVPSEYLEVNYLNNIIIMISQNHAIGTLFILSAEDDVVYPPNFGKSFTRPTATIITKIDLVNKDKLEKIYKKALEIGANNIFLISNKTRKGLVELNNFIKDVSLSEVHY</sequence>
<dbReference type="Pfam" id="PF10662">
    <property type="entry name" value="PduV-EutP"/>
    <property type="match status" value="1"/>
</dbReference>
<gene>
    <name evidence="1" type="ORF">KQI68_03135</name>
</gene>
<dbReference type="RefSeq" id="WP_216548672.1">
    <property type="nucleotide sequence ID" value="NZ_JAHLQO010000002.1"/>
</dbReference>
<evidence type="ECO:0000313" key="1">
    <source>
        <dbReference type="EMBL" id="MBU5668828.1"/>
    </source>
</evidence>
<keyword evidence="2" id="KW-1185">Reference proteome</keyword>
<reference evidence="1 2" key="1">
    <citation type="submission" date="2021-06" db="EMBL/GenBank/DDBJ databases">
        <authorList>
            <person name="Sun Q."/>
            <person name="Li D."/>
        </authorList>
    </citation>
    <scope>NUCLEOTIDE SEQUENCE [LARGE SCALE GENOMIC DNA]</scope>
    <source>
        <strain evidence="1 2">MSJ-1</strain>
    </source>
</reference>
<dbReference type="PANTHER" id="PTHR40453:SF1">
    <property type="entry name" value="PROTEIN YOEF"/>
    <property type="match status" value="1"/>
</dbReference>
<dbReference type="Proteomes" id="UP000783742">
    <property type="component" value="Unassembled WGS sequence"/>
</dbReference>
<dbReference type="InterPro" id="IPR012381">
    <property type="entry name" value="EutP_PduV"/>
</dbReference>
<comment type="caution">
    <text evidence="1">The sequence shown here is derived from an EMBL/GenBank/DDBJ whole genome shotgun (WGS) entry which is preliminary data.</text>
</comment>
<organism evidence="1 2">
    <name type="scientific">Peptoniphilus ovalis</name>
    <dbReference type="NCBI Taxonomy" id="2841503"/>
    <lineage>
        <taxon>Bacteria</taxon>
        <taxon>Bacillati</taxon>
        <taxon>Bacillota</taxon>
        <taxon>Tissierellia</taxon>
        <taxon>Tissierellales</taxon>
        <taxon>Peptoniphilaceae</taxon>
        <taxon>Peptoniphilus</taxon>
    </lineage>
</organism>
<dbReference type="PANTHER" id="PTHR40453">
    <property type="entry name" value="PROTEIN YOEF"/>
    <property type="match status" value="1"/>
</dbReference>
<protein>
    <submittedName>
        <fullName evidence="1">EutP/PduV family microcompartment system protein</fullName>
    </submittedName>
</protein>
<evidence type="ECO:0000313" key="2">
    <source>
        <dbReference type="Proteomes" id="UP000783742"/>
    </source>
</evidence>
<proteinExistence type="predicted"/>
<name>A0ABS6FF66_9FIRM</name>